<dbReference type="Pfam" id="PF06580">
    <property type="entry name" value="His_kinase"/>
    <property type="match status" value="1"/>
</dbReference>
<keyword evidence="1" id="KW-1133">Transmembrane helix</keyword>
<dbReference type="PANTHER" id="PTHR34220:SF7">
    <property type="entry name" value="SENSOR HISTIDINE KINASE YPDA"/>
    <property type="match status" value="1"/>
</dbReference>
<dbReference type="RefSeq" id="WP_146651664.1">
    <property type="nucleotide sequence ID" value="NZ_CP012333.1"/>
</dbReference>
<feature type="transmembrane region" description="Helical" evidence="1">
    <location>
        <begin position="70"/>
        <end position="94"/>
    </location>
</feature>
<dbReference type="InterPro" id="IPR036890">
    <property type="entry name" value="HATPase_C_sf"/>
</dbReference>
<dbReference type="PANTHER" id="PTHR34220">
    <property type="entry name" value="SENSOR HISTIDINE KINASE YPDA"/>
    <property type="match status" value="1"/>
</dbReference>
<keyword evidence="4" id="KW-1185">Reference proteome</keyword>
<dbReference type="Gene3D" id="3.30.565.10">
    <property type="entry name" value="Histidine kinase-like ATPase, C-terminal domain"/>
    <property type="match status" value="1"/>
</dbReference>
<evidence type="ECO:0000313" key="3">
    <source>
        <dbReference type="EMBL" id="AKV00362.1"/>
    </source>
</evidence>
<gene>
    <name evidence="3" type="ORF">AKJ09_07025</name>
</gene>
<organism evidence="3 4">
    <name type="scientific">Labilithrix luteola</name>
    <dbReference type="NCBI Taxonomy" id="1391654"/>
    <lineage>
        <taxon>Bacteria</taxon>
        <taxon>Pseudomonadati</taxon>
        <taxon>Myxococcota</taxon>
        <taxon>Polyangia</taxon>
        <taxon>Polyangiales</taxon>
        <taxon>Labilitrichaceae</taxon>
        <taxon>Labilithrix</taxon>
    </lineage>
</organism>
<keyword evidence="3" id="KW-0808">Transferase</keyword>
<name>A0A0K1Q3Z5_9BACT</name>
<feature type="domain" description="Signal transduction histidine kinase internal region" evidence="2">
    <location>
        <begin position="161"/>
        <end position="236"/>
    </location>
</feature>
<dbReference type="GO" id="GO:0016020">
    <property type="term" value="C:membrane"/>
    <property type="evidence" value="ECO:0007669"/>
    <property type="project" value="InterPro"/>
</dbReference>
<sequence length="350" mass="38368">MIPETKPSELKLTQAFLIGYVVWFVPCVVHWLWGGLTARMFGYAAVTLLALHALTLGVIATVFRTARARGLSLLAASIISLAATVPAIAISYLADFAMTQWDPTLVRQALPEKPTVAYTLASAFADSFTICAFQGAIVFLPMFARAHEERGSQLALVSREAELLRFRAHLEPHFVLNSLNAVAGLVEEDPVQARELLAALGDLFREASAFHTVHRVGDEIEWLKRYVMIHELRHPDILRASWDVSPESEEMSCPALILQPLVENAVKHGALRGGGHLVVRAHVAGETLTLVVEDDGPELGAPRDGGRGLAIIRRRLELESLKSDAFYLGREGDRTIARVRLPARKGAIHA</sequence>
<keyword evidence="3" id="KW-0418">Kinase</keyword>
<evidence type="ECO:0000259" key="2">
    <source>
        <dbReference type="Pfam" id="PF06580"/>
    </source>
</evidence>
<protein>
    <submittedName>
        <fullName evidence="3">Two-component system sensor kinase</fullName>
    </submittedName>
</protein>
<dbReference type="InterPro" id="IPR010559">
    <property type="entry name" value="Sig_transdc_His_kin_internal"/>
</dbReference>
<keyword evidence="1" id="KW-0812">Transmembrane</keyword>
<dbReference type="STRING" id="1391654.AKJ09_07025"/>
<keyword evidence="1" id="KW-0472">Membrane</keyword>
<accession>A0A0K1Q3Z5</accession>
<dbReference type="SUPFAM" id="SSF55874">
    <property type="entry name" value="ATPase domain of HSP90 chaperone/DNA topoisomerase II/histidine kinase"/>
    <property type="match status" value="1"/>
</dbReference>
<dbReference type="OrthoDB" id="2514702at2"/>
<reference evidence="3 4" key="1">
    <citation type="submission" date="2015-08" db="EMBL/GenBank/DDBJ databases">
        <authorList>
            <person name="Babu N.S."/>
            <person name="Beckwith C.J."/>
            <person name="Beseler K.G."/>
            <person name="Brison A."/>
            <person name="Carone J.V."/>
            <person name="Caskin T.P."/>
            <person name="Diamond M."/>
            <person name="Durham M.E."/>
            <person name="Foxe J.M."/>
            <person name="Go M."/>
            <person name="Henderson B.A."/>
            <person name="Jones I.B."/>
            <person name="McGettigan J.A."/>
            <person name="Micheletti S.J."/>
            <person name="Nasrallah M.E."/>
            <person name="Ortiz D."/>
            <person name="Piller C.R."/>
            <person name="Privatt S.R."/>
            <person name="Schneider S.L."/>
            <person name="Sharp S."/>
            <person name="Smith T.C."/>
            <person name="Stanton J.D."/>
            <person name="Ullery H.E."/>
            <person name="Wilson R.J."/>
            <person name="Serrano M.G."/>
            <person name="Buck G."/>
            <person name="Lee V."/>
            <person name="Wang Y."/>
            <person name="Carvalho R."/>
            <person name="Voegtly L."/>
            <person name="Shi R."/>
            <person name="Duckworth R."/>
            <person name="Johnson A."/>
            <person name="Loviza R."/>
            <person name="Walstead R."/>
            <person name="Shah Z."/>
            <person name="Kiflezghi M."/>
            <person name="Wade K."/>
            <person name="Ball S.L."/>
            <person name="Bradley K.W."/>
            <person name="Asai D.J."/>
            <person name="Bowman C.A."/>
            <person name="Russell D.A."/>
            <person name="Pope W.H."/>
            <person name="Jacobs-Sera D."/>
            <person name="Hendrix R.W."/>
            <person name="Hatfull G.F."/>
        </authorList>
    </citation>
    <scope>NUCLEOTIDE SEQUENCE [LARGE SCALE GENOMIC DNA]</scope>
    <source>
        <strain evidence="3 4">DSM 27648</strain>
    </source>
</reference>
<proteinExistence type="predicted"/>
<evidence type="ECO:0000256" key="1">
    <source>
        <dbReference type="SAM" id="Phobius"/>
    </source>
</evidence>
<dbReference type="AlphaFoldDB" id="A0A0K1Q3Z5"/>
<feature type="transmembrane region" description="Helical" evidence="1">
    <location>
        <begin position="12"/>
        <end position="34"/>
    </location>
</feature>
<dbReference type="GO" id="GO:0000155">
    <property type="term" value="F:phosphorelay sensor kinase activity"/>
    <property type="evidence" value="ECO:0007669"/>
    <property type="project" value="InterPro"/>
</dbReference>
<dbReference type="KEGG" id="llu:AKJ09_07025"/>
<evidence type="ECO:0000313" key="4">
    <source>
        <dbReference type="Proteomes" id="UP000064967"/>
    </source>
</evidence>
<feature type="transmembrane region" description="Helical" evidence="1">
    <location>
        <begin position="40"/>
        <end position="63"/>
    </location>
</feature>
<dbReference type="InterPro" id="IPR050640">
    <property type="entry name" value="Bact_2-comp_sensor_kinase"/>
</dbReference>
<feature type="transmembrane region" description="Helical" evidence="1">
    <location>
        <begin position="116"/>
        <end position="140"/>
    </location>
</feature>
<dbReference type="Proteomes" id="UP000064967">
    <property type="component" value="Chromosome"/>
</dbReference>
<dbReference type="EMBL" id="CP012333">
    <property type="protein sequence ID" value="AKV00362.1"/>
    <property type="molecule type" value="Genomic_DNA"/>
</dbReference>